<dbReference type="PaxDb" id="65489-OBART03G22740.1"/>
<reference evidence="1" key="1">
    <citation type="journal article" date="2009" name="Rice">
        <title>De Novo Next Generation Sequencing of Plant Genomes.</title>
        <authorList>
            <person name="Rounsley S."/>
            <person name="Marri P.R."/>
            <person name="Yu Y."/>
            <person name="He R."/>
            <person name="Sisneros N."/>
            <person name="Goicoechea J.L."/>
            <person name="Lee S.J."/>
            <person name="Angelova A."/>
            <person name="Kudrna D."/>
            <person name="Luo M."/>
            <person name="Affourtit J."/>
            <person name="Desany B."/>
            <person name="Knight J."/>
            <person name="Niazi F."/>
            <person name="Egholm M."/>
            <person name="Wing R.A."/>
        </authorList>
    </citation>
    <scope>NUCLEOTIDE SEQUENCE [LARGE SCALE GENOMIC DNA]</scope>
    <source>
        <strain evidence="1">cv. IRGC 105608</strain>
    </source>
</reference>
<evidence type="ECO:0000313" key="2">
    <source>
        <dbReference type="Proteomes" id="UP000026960"/>
    </source>
</evidence>
<proteinExistence type="predicted"/>
<accession>A0A0D3FK92</accession>
<dbReference type="Gramene" id="OBART03G22740.1">
    <property type="protein sequence ID" value="OBART03G22740.1"/>
    <property type="gene ID" value="OBART03G22740"/>
</dbReference>
<dbReference type="Proteomes" id="UP000026960">
    <property type="component" value="Chromosome 3"/>
</dbReference>
<keyword evidence="2" id="KW-1185">Reference proteome</keyword>
<protein>
    <submittedName>
        <fullName evidence="1">Uncharacterized protein</fullName>
    </submittedName>
</protein>
<organism evidence="1">
    <name type="scientific">Oryza barthii</name>
    <dbReference type="NCBI Taxonomy" id="65489"/>
    <lineage>
        <taxon>Eukaryota</taxon>
        <taxon>Viridiplantae</taxon>
        <taxon>Streptophyta</taxon>
        <taxon>Embryophyta</taxon>
        <taxon>Tracheophyta</taxon>
        <taxon>Spermatophyta</taxon>
        <taxon>Magnoliopsida</taxon>
        <taxon>Liliopsida</taxon>
        <taxon>Poales</taxon>
        <taxon>Poaceae</taxon>
        <taxon>BOP clade</taxon>
        <taxon>Oryzoideae</taxon>
        <taxon>Oryzeae</taxon>
        <taxon>Oryzinae</taxon>
        <taxon>Oryza</taxon>
    </lineage>
</organism>
<name>A0A0D3FK92_9ORYZ</name>
<dbReference type="EnsemblPlants" id="OBART03G22740.1">
    <property type="protein sequence ID" value="OBART03G22740.1"/>
    <property type="gene ID" value="OBART03G22740"/>
</dbReference>
<dbReference type="HOGENOM" id="CLU_2691998_0_0_1"/>
<evidence type="ECO:0000313" key="1">
    <source>
        <dbReference type="EnsemblPlants" id="OBART03G22740.1"/>
    </source>
</evidence>
<reference evidence="1" key="2">
    <citation type="submission" date="2015-03" db="UniProtKB">
        <authorList>
            <consortium name="EnsemblPlants"/>
        </authorList>
    </citation>
    <scope>IDENTIFICATION</scope>
</reference>
<sequence length="74" mass="7407">MGIGVVGGGDMMIGGGGGARSKDLGANCRLELAPGGGVDSSVAVFGREVAALSLESTAVASRVLRWPLLLDFFL</sequence>
<dbReference type="AlphaFoldDB" id="A0A0D3FK92"/>